<keyword evidence="8" id="KW-0133">Cell shape</keyword>
<dbReference type="SUPFAM" id="SSF53955">
    <property type="entry name" value="Lysozyme-like"/>
    <property type="match status" value="1"/>
</dbReference>
<evidence type="ECO:0000256" key="13">
    <source>
        <dbReference type="ARBA" id="ARBA00049902"/>
    </source>
</evidence>
<dbReference type="GO" id="GO:0071555">
    <property type="term" value="P:cell wall organization"/>
    <property type="evidence" value="ECO:0007669"/>
    <property type="project" value="UniProtKB-KW"/>
</dbReference>
<evidence type="ECO:0000259" key="17">
    <source>
        <dbReference type="Pfam" id="PF00912"/>
    </source>
</evidence>
<keyword evidence="10" id="KW-0511">Multifunctional enzyme</keyword>
<evidence type="ECO:0000256" key="8">
    <source>
        <dbReference type="ARBA" id="ARBA00022960"/>
    </source>
</evidence>
<feature type="compositionally biased region" description="Low complexity" evidence="14">
    <location>
        <begin position="662"/>
        <end position="700"/>
    </location>
</feature>
<reference evidence="18 19" key="1">
    <citation type="submission" date="2019-06" db="EMBL/GenBank/DDBJ databases">
        <title>Sequencing the genomes of 1000 actinobacteria strains.</title>
        <authorList>
            <person name="Klenk H.-P."/>
        </authorList>
    </citation>
    <scope>NUCLEOTIDE SEQUENCE [LARGE SCALE GENOMIC DNA]</scope>
    <source>
        <strain evidence="18 19">DSM 19560</strain>
    </source>
</reference>
<dbReference type="Proteomes" id="UP000318297">
    <property type="component" value="Unassembled WGS sequence"/>
</dbReference>
<comment type="caution">
    <text evidence="18">The sequence shown here is derived from an EMBL/GenBank/DDBJ whole genome shotgun (WGS) entry which is preliminary data.</text>
</comment>
<keyword evidence="7" id="KW-0378">Hydrolase</keyword>
<dbReference type="InterPro" id="IPR050396">
    <property type="entry name" value="Glycosyltr_51/Transpeptidase"/>
</dbReference>
<dbReference type="GO" id="GO:0006508">
    <property type="term" value="P:proteolysis"/>
    <property type="evidence" value="ECO:0007669"/>
    <property type="project" value="UniProtKB-KW"/>
</dbReference>
<evidence type="ECO:0000256" key="6">
    <source>
        <dbReference type="ARBA" id="ARBA00022679"/>
    </source>
</evidence>
<keyword evidence="11" id="KW-0961">Cell wall biogenesis/degradation</keyword>
<comment type="similarity">
    <text evidence="1">In the C-terminal section; belongs to the transpeptidase family.</text>
</comment>
<evidence type="ECO:0000256" key="7">
    <source>
        <dbReference type="ARBA" id="ARBA00022801"/>
    </source>
</evidence>
<evidence type="ECO:0000256" key="3">
    <source>
        <dbReference type="ARBA" id="ARBA00022645"/>
    </source>
</evidence>
<dbReference type="SUPFAM" id="SSF56601">
    <property type="entry name" value="beta-lactamase/transpeptidase-like"/>
    <property type="match status" value="1"/>
</dbReference>
<evidence type="ECO:0000256" key="5">
    <source>
        <dbReference type="ARBA" id="ARBA00022676"/>
    </source>
</evidence>
<evidence type="ECO:0000256" key="2">
    <source>
        <dbReference type="ARBA" id="ARBA00007739"/>
    </source>
</evidence>
<feature type="compositionally biased region" description="Low complexity" evidence="14">
    <location>
        <begin position="709"/>
        <end position="728"/>
    </location>
</feature>
<dbReference type="InterPro" id="IPR001460">
    <property type="entry name" value="PCN-bd_Tpept"/>
</dbReference>
<accession>A0A561E3X0</accession>
<comment type="catalytic activity">
    <reaction evidence="13">
        <text>[GlcNAc-(1-&gt;4)-Mur2Ac(oyl-L-Ala-gamma-D-Glu-L-Lys-D-Ala-D-Ala)](n)-di-trans,octa-cis-undecaprenyl diphosphate + beta-D-GlcNAc-(1-&gt;4)-Mur2Ac(oyl-L-Ala-gamma-D-Glu-L-Lys-D-Ala-D-Ala)-di-trans,octa-cis-undecaprenyl diphosphate = [GlcNAc-(1-&gt;4)-Mur2Ac(oyl-L-Ala-gamma-D-Glu-L-Lys-D-Ala-D-Ala)](n+1)-di-trans,octa-cis-undecaprenyl diphosphate + di-trans,octa-cis-undecaprenyl diphosphate + H(+)</text>
        <dbReference type="Rhea" id="RHEA:23708"/>
        <dbReference type="Rhea" id="RHEA-COMP:9602"/>
        <dbReference type="Rhea" id="RHEA-COMP:9603"/>
        <dbReference type="ChEBI" id="CHEBI:15378"/>
        <dbReference type="ChEBI" id="CHEBI:58405"/>
        <dbReference type="ChEBI" id="CHEBI:60033"/>
        <dbReference type="ChEBI" id="CHEBI:78435"/>
        <dbReference type="EC" id="2.4.99.28"/>
    </reaction>
</comment>
<organism evidence="18 19">
    <name type="scientific">Rudaeicoccus suwonensis</name>
    <dbReference type="NCBI Taxonomy" id="657409"/>
    <lineage>
        <taxon>Bacteria</taxon>
        <taxon>Bacillati</taxon>
        <taxon>Actinomycetota</taxon>
        <taxon>Actinomycetes</taxon>
        <taxon>Micrococcales</taxon>
        <taxon>Dermacoccaceae</taxon>
        <taxon>Rudaeicoccus</taxon>
    </lineage>
</organism>
<evidence type="ECO:0000256" key="14">
    <source>
        <dbReference type="SAM" id="MobiDB-lite"/>
    </source>
</evidence>
<dbReference type="InterPro" id="IPR012338">
    <property type="entry name" value="Beta-lactam/transpept-like"/>
</dbReference>
<evidence type="ECO:0000256" key="10">
    <source>
        <dbReference type="ARBA" id="ARBA00023268"/>
    </source>
</evidence>
<keyword evidence="15" id="KW-0472">Membrane</keyword>
<comment type="similarity">
    <text evidence="2">In the N-terminal section; belongs to the glycosyltransferase 51 family.</text>
</comment>
<dbReference type="InterPro" id="IPR036950">
    <property type="entry name" value="PBP_transglycosylase"/>
</dbReference>
<evidence type="ECO:0000256" key="4">
    <source>
        <dbReference type="ARBA" id="ARBA00022670"/>
    </source>
</evidence>
<comment type="catalytic activity">
    <reaction evidence="12">
        <text>Preferential cleavage: (Ac)2-L-Lys-D-Ala-|-D-Ala. Also transpeptidation of peptidyl-alanyl moieties that are N-acyl substituents of D-alanine.</text>
        <dbReference type="EC" id="3.4.16.4"/>
    </reaction>
</comment>
<dbReference type="GO" id="GO:0030288">
    <property type="term" value="C:outer membrane-bounded periplasmic space"/>
    <property type="evidence" value="ECO:0007669"/>
    <property type="project" value="TreeGrafter"/>
</dbReference>
<dbReference type="Pfam" id="PF00912">
    <property type="entry name" value="Transgly"/>
    <property type="match status" value="1"/>
</dbReference>
<keyword evidence="5" id="KW-0328">Glycosyltransferase</keyword>
<dbReference type="PANTHER" id="PTHR32282:SF34">
    <property type="entry name" value="PENICILLIN-BINDING PROTEIN 1A"/>
    <property type="match status" value="1"/>
</dbReference>
<keyword evidence="3 18" id="KW-0121">Carboxypeptidase</keyword>
<dbReference type="PANTHER" id="PTHR32282">
    <property type="entry name" value="BINDING PROTEIN TRANSPEPTIDASE, PUTATIVE-RELATED"/>
    <property type="match status" value="1"/>
</dbReference>
<feature type="region of interest" description="Disordered" evidence="14">
    <location>
        <begin position="660"/>
        <end position="755"/>
    </location>
</feature>
<dbReference type="RefSeq" id="WP_145229188.1">
    <property type="nucleotide sequence ID" value="NZ_VIVQ01000002.1"/>
</dbReference>
<dbReference type="Gene3D" id="1.10.3810.10">
    <property type="entry name" value="Biosynthetic peptidoglycan transglycosylase-like"/>
    <property type="match status" value="1"/>
</dbReference>
<keyword evidence="15" id="KW-0812">Transmembrane</keyword>
<dbReference type="GO" id="GO:0008658">
    <property type="term" value="F:penicillin binding"/>
    <property type="evidence" value="ECO:0007669"/>
    <property type="project" value="InterPro"/>
</dbReference>
<protein>
    <submittedName>
        <fullName evidence="18">Membrane peptidoglycan carboxypeptidase</fullName>
    </submittedName>
</protein>
<dbReference type="InterPro" id="IPR001264">
    <property type="entry name" value="Glyco_trans_51"/>
</dbReference>
<evidence type="ECO:0000313" key="19">
    <source>
        <dbReference type="Proteomes" id="UP000318297"/>
    </source>
</evidence>
<keyword evidence="6" id="KW-0808">Transferase</keyword>
<keyword evidence="15" id="KW-1133">Transmembrane helix</keyword>
<evidence type="ECO:0000256" key="11">
    <source>
        <dbReference type="ARBA" id="ARBA00023316"/>
    </source>
</evidence>
<evidence type="ECO:0000256" key="9">
    <source>
        <dbReference type="ARBA" id="ARBA00022984"/>
    </source>
</evidence>
<feature type="transmembrane region" description="Helical" evidence="15">
    <location>
        <begin position="54"/>
        <end position="78"/>
    </location>
</feature>
<dbReference type="OrthoDB" id="9766909at2"/>
<dbReference type="EMBL" id="VIVQ01000002">
    <property type="protein sequence ID" value="TWE10313.1"/>
    <property type="molecule type" value="Genomic_DNA"/>
</dbReference>
<dbReference type="AlphaFoldDB" id="A0A561E3X0"/>
<keyword evidence="9" id="KW-0573">Peptidoglycan synthesis</keyword>
<dbReference type="Gene3D" id="3.40.710.10">
    <property type="entry name" value="DD-peptidase/beta-lactamase superfamily"/>
    <property type="match status" value="1"/>
</dbReference>
<proteinExistence type="inferred from homology"/>
<feature type="domain" description="Penicillin-binding protein transpeptidase" evidence="16">
    <location>
        <begin position="375"/>
        <end position="613"/>
    </location>
</feature>
<dbReference type="GO" id="GO:0009002">
    <property type="term" value="F:serine-type D-Ala-D-Ala carboxypeptidase activity"/>
    <property type="evidence" value="ECO:0007669"/>
    <property type="project" value="UniProtKB-EC"/>
</dbReference>
<sequence length="755" mass="79825">MTDQTRAARRRKPAGGSTSRGGSGRSGNGGSGVRTRRFFGRGKPKKEHGLIFKVVVRTILGLFTLCVLGFLALVVMYLRTTIPQPQADAGKQVSIIYYSDGKTELGRFSTVNRQDVQLSQVPKTVQYEFLAAEDRNFYKNSGVSITGTLRATFVTLSGGGEQGGSTITQQYVKNYFLTQDRSVSRKLKEIMIALKIDRKYSKTEILQDYLNNIYFGRGAYGIQAASQAYFGVNVEQLNDSQGAFLASVINAPAIYDPQYGEANAERANARMVYVLDGMVKEGWMTQAVRNQQQFPTFKTYQPVQQNTGTNGYIVNAVRNELQNKLGLSQPDIDRGGLRITTTISKPDQDAAVAAVNNNVSSEQVWLDEIRTGLIAEKPDGAVVAMYGGSDPAATQDSATISTMQGGSSFKIFGLAAALQDGFTLNQTYNGASPLVIGKQKFTNDNNEQFGNITLTKALAYSVNTVFLQLNQNLGSGKTLAAAEQLGIPSTDPGMNDPQVNDILGIAAVRVIDMANAYNTVSTGGKKATPYFIQSVSSVEGDYSYTAHPQTQQVISSGVANNIADAASHVLTDPGATAQQTAGQLGRPAAGKTGTTNNYLSAWFTGFTPDQLTTSVGMYAGNGTTPLAQAGQSFYGGDVPATIWLDFMRAALKGQPVAQLPNSTTVSPATTFSSPASTAPPSTTASSPSPTQSQPSVTTSAPPNPGPSKTVPTPSRTIPTPSRTAPTPSHTEAPGGSVEGADSDGGGLSQPLVGAG</sequence>
<evidence type="ECO:0000259" key="16">
    <source>
        <dbReference type="Pfam" id="PF00905"/>
    </source>
</evidence>
<dbReference type="GO" id="GO:0009252">
    <property type="term" value="P:peptidoglycan biosynthetic process"/>
    <property type="evidence" value="ECO:0007669"/>
    <property type="project" value="UniProtKB-KW"/>
</dbReference>
<feature type="region of interest" description="Disordered" evidence="14">
    <location>
        <begin position="1"/>
        <end position="40"/>
    </location>
</feature>
<evidence type="ECO:0000256" key="12">
    <source>
        <dbReference type="ARBA" id="ARBA00034000"/>
    </source>
</evidence>
<dbReference type="InterPro" id="IPR023346">
    <property type="entry name" value="Lysozyme-like_dom_sf"/>
</dbReference>
<evidence type="ECO:0000256" key="1">
    <source>
        <dbReference type="ARBA" id="ARBA00007090"/>
    </source>
</evidence>
<gene>
    <name evidence="18" type="ORF">BKA23_2669</name>
</gene>
<dbReference type="GO" id="GO:0008955">
    <property type="term" value="F:peptidoglycan glycosyltransferase activity"/>
    <property type="evidence" value="ECO:0007669"/>
    <property type="project" value="UniProtKB-EC"/>
</dbReference>
<dbReference type="GO" id="GO:0008360">
    <property type="term" value="P:regulation of cell shape"/>
    <property type="evidence" value="ECO:0007669"/>
    <property type="project" value="UniProtKB-KW"/>
</dbReference>
<keyword evidence="19" id="KW-1185">Reference proteome</keyword>
<keyword evidence="4" id="KW-0645">Protease</keyword>
<feature type="compositionally biased region" description="Gly residues" evidence="14">
    <location>
        <begin position="18"/>
        <end position="32"/>
    </location>
</feature>
<dbReference type="Pfam" id="PF00905">
    <property type="entry name" value="Transpeptidase"/>
    <property type="match status" value="1"/>
</dbReference>
<evidence type="ECO:0000313" key="18">
    <source>
        <dbReference type="EMBL" id="TWE10313.1"/>
    </source>
</evidence>
<feature type="domain" description="Glycosyl transferase family 51" evidence="17">
    <location>
        <begin position="104"/>
        <end position="278"/>
    </location>
</feature>
<evidence type="ECO:0000256" key="15">
    <source>
        <dbReference type="SAM" id="Phobius"/>
    </source>
</evidence>
<dbReference type="FunFam" id="1.10.3810.10:FF:000001">
    <property type="entry name" value="Penicillin-binding protein 1A"/>
    <property type="match status" value="1"/>
</dbReference>
<name>A0A561E3X0_9MICO</name>